<sequence length="290" mass="32349">MEARNFQATQDGHLTDDMKQAYQEDGFLILTGYKSPAECDQLRARMAGLIDAFDPQTVASVFETNAQAHAKDDYFRKSGDSIHFFFEEKAFGEDGKLTKDKHLALNKVGHALHDEDPVFEAFSRDPKMERTATDLGLVNPLLAQSMYIFKPPHIGGEVNCHQDSTFLHTDPLTCTGFWFALEDADDTNGGLYGVPGGHKGPLRRRFHYHGETLAMEELDETPMAPGDRHAPLIAPKGTLVILHGLVPHRSAPNTSDRSRHAYAVHMVDGNATWSADNWLKRSDDNPMRGF</sequence>
<evidence type="ECO:0000313" key="3">
    <source>
        <dbReference type="EMBL" id="TWI80770.1"/>
    </source>
</evidence>
<dbReference type="GO" id="GO:0016706">
    <property type="term" value="F:2-oxoglutarate-dependent dioxygenase activity"/>
    <property type="evidence" value="ECO:0007669"/>
    <property type="project" value="UniProtKB-ARBA"/>
</dbReference>
<comment type="caution">
    <text evidence="3">The sequence shown here is derived from an EMBL/GenBank/DDBJ whole genome shotgun (WGS) entry which is preliminary data.</text>
</comment>
<evidence type="ECO:0000256" key="2">
    <source>
        <dbReference type="ARBA" id="ARBA00023004"/>
    </source>
</evidence>
<dbReference type="AlphaFoldDB" id="A0A562SJ40"/>
<gene>
    <name evidence="3" type="ORF">JM93_03984</name>
</gene>
<accession>A0A562SJ40</accession>
<name>A0A562SJ40_9HYPH</name>
<keyword evidence="4" id="KW-1185">Reference proteome</keyword>
<dbReference type="Pfam" id="PF05721">
    <property type="entry name" value="PhyH"/>
    <property type="match status" value="1"/>
</dbReference>
<dbReference type="Gene3D" id="2.60.120.620">
    <property type="entry name" value="q2cbj1_9rhob like domain"/>
    <property type="match status" value="1"/>
</dbReference>
<keyword evidence="1" id="KW-0479">Metal-binding</keyword>
<dbReference type="GO" id="GO:0005506">
    <property type="term" value="F:iron ion binding"/>
    <property type="evidence" value="ECO:0007669"/>
    <property type="project" value="UniProtKB-ARBA"/>
</dbReference>
<evidence type="ECO:0000313" key="4">
    <source>
        <dbReference type="Proteomes" id="UP000320593"/>
    </source>
</evidence>
<protein>
    <submittedName>
        <fullName evidence="3">Phytanoyl-CoA hydroxylase</fullName>
    </submittedName>
</protein>
<keyword evidence="2" id="KW-0408">Iron</keyword>
<dbReference type="PANTHER" id="PTHR20883:SF15">
    <property type="entry name" value="PHYTANOYL-COA DIOXYGENASE DOMAIN-CONTAINING PROTEIN 1"/>
    <property type="match status" value="1"/>
</dbReference>
<dbReference type="Proteomes" id="UP000320593">
    <property type="component" value="Unassembled WGS sequence"/>
</dbReference>
<dbReference type="InterPro" id="IPR008775">
    <property type="entry name" value="Phytyl_CoA_dOase-like"/>
</dbReference>
<reference evidence="3 4" key="1">
    <citation type="submission" date="2019-07" db="EMBL/GenBank/DDBJ databases">
        <title>Genomic Encyclopedia of Archaeal and Bacterial Type Strains, Phase II (KMG-II): from individual species to whole genera.</title>
        <authorList>
            <person name="Goeker M."/>
        </authorList>
    </citation>
    <scope>NUCLEOTIDE SEQUENCE [LARGE SCALE GENOMIC DNA]</scope>
    <source>
        <strain evidence="3 4">ATCC BAA-252</strain>
    </source>
</reference>
<dbReference type="OrthoDB" id="9791262at2"/>
<dbReference type="SUPFAM" id="SSF51197">
    <property type="entry name" value="Clavaminate synthase-like"/>
    <property type="match status" value="1"/>
</dbReference>
<dbReference type="EMBL" id="VLLF01000011">
    <property type="protein sequence ID" value="TWI80770.1"/>
    <property type="molecule type" value="Genomic_DNA"/>
</dbReference>
<dbReference type="RefSeq" id="WP_145346927.1">
    <property type="nucleotide sequence ID" value="NZ_SMLY01000077.1"/>
</dbReference>
<evidence type="ECO:0000256" key="1">
    <source>
        <dbReference type="ARBA" id="ARBA00022723"/>
    </source>
</evidence>
<organism evidence="3 4">
    <name type="scientific">Roseibium hamelinense</name>
    <dbReference type="NCBI Taxonomy" id="150831"/>
    <lineage>
        <taxon>Bacteria</taxon>
        <taxon>Pseudomonadati</taxon>
        <taxon>Pseudomonadota</taxon>
        <taxon>Alphaproteobacteria</taxon>
        <taxon>Hyphomicrobiales</taxon>
        <taxon>Stappiaceae</taxon>
        <taxon>Roseibium</taxon>
    </lineage>
</organism>
<dbReference type="PANTHER" id="PTHR20883">
    <property type="entry name" value="PHYTANOYL-COA DIOXYGENASE DOMAIN CONTAINING 1"/>
    <property type="match status" value="1"/>
</dbReference>
<proteinExistence type="predicted"/>